<protein>
    <submittedName>
        <fullName evidence="2">Uncharacterized protein</fullName>
    </submittedName>
</protein>
<evidence type="ECO:0000313" key="3">
    <source>
        <dbReference type="Proteomes" id="UP000324222"/>
    </source>
</evidence>
<dbReference type="EMBL" id="VSRR010003361">
    <property type="protein sequence ID" value="MPC35850.1"/>
    <property type="molecule type" value="Genomic_DNA"/>
</dbReference>
<dbReference type="AlphaFoldDB" id="A0A5B7EMM1"/>
<feature type="region of interest" description="Disordered" evidence="1">
    <location>
        <begin position="78"/>
        <end position="113"/>
    </location>
</feature>
<organism evidence="2 3">
    <name type="scientific">Portunus trituberculatus</name>
    <name type="common">Swimming crab</name>
    <name type="synonym">Neptunus trituberculatus</name>
    <dbReference type="NCBI Taxonomy" id="210409"/>
    <lineage>
        <taxon>Eukaryota</taxon>
        <taxon>Metazoa</taxon>
        <taxon>Ecdysozoa</taxon>
        <taxon>Arthropoda</taxon>
        <taxon>Crustacea</taxon>
        <taxon>Multicrustacea</taxon>
        <taxon>Malacostraca</taxon>
        <taxon>Eumalacostraca</taxon>
        <taxon>Eucarida</taxon>
        <taxon>Decapoda</taxon>
        <taxon>Pleocyemata</taxon>
        <taxon>Brachyura</taxon>
        <taxon>Eubrachyura</taxon>
        <taxon>Portunoidea</taxon>
        <taxon>Portunidae</taxon>
        <taxon>Portuninae</taxon>
        <taxon>Portunus</taxon>
    </lineage>
</organism>
<evidence type="ECO:0000256" key="1">
    <source>
        <dbReference type="SAM" id="MobiDB-lite"/>
    </source>
</evidence>
<evidence type="ECO:0000313" key="2">
    <source>
        <dbReference type="EMBL" id="MPC35850.1"/>
    </source>
</evidence>
<comment type="caution">
    <text evidence="2">The sequence shown here is derived from an EMBL/GenBank/DDBJ whole genome shotgun (WGS) entry which is preliminary data.</text>
</comment>
<gene>
    <name evidence="2" type="ORF">E2C01_029286</name>
</gene>
<sequence length="126" mass="13717">MQVPLMLTSSEASFSPQSLSPSQCHRLEMHFPEAQVNCSEVQVASEAFLEACVLDTCNSCKTQFFTLAVAGFDIQGKKNIPDLSPPQPHSPHSSGFSSDWSSQSGSPSHFQRSGMHLPLLHRSSVL</sequence>
<name>A0A5B7EMM1_PORTR</name>
<dbReference type="Proteomes" id="UP000324222">
    <property type="component" value="Unassembled WGS sequence"/>
</dbReference>
<keyword evidence="3" id="KW-1185">Reference proteome</keyword>
<accession>A0A5B7EMM1</accession>
<reference evidence="2 3" key="1">
    <citation type="submission" date="2019-05" db="EMBL/GenBank/DDBJ databases">
        <title>Another draft genome of Portunus trituberculatus and its Hox gene families provides insights of decapod evolution.</title>
        <authorList>
            <person name="Jeong J.-H."/>
            <person name="Song I."/>
            <person name="Kim S."/>
            <person name="Choi T."/>
            <person name="Kim D."/>
            <person name="Ryu S."/>
            <person name="Kim W."/>
        </authorList>
    </citation>
    <scope>NUCLEOTIDE SEQUENCE [LARGE SCALE GENOMIC DNA]</scope>
    <source>
        <tissue evidence="2">Muscle</tissue>
    </source>
</reference>
<feature type="compositionally biased region" description="Low complexity" evidence="1">
    <location>
        <begin position="90"/>
        <end position="108"/>
    </location>
</feature>
<proteinExistence type="predicted"/>